<dbReference type="EMBL" id="PYJM01000012">
    <property type="protein sequence ID" value="PUA41514.1"/>
    <property type="molecule type" value="Genomic_DNA"/>
</dbReference>
<protein>
    <submittedName>
        <fullName evidence="3">Transcriptional regulator</fullName>
    </submittedName>
</protein>
<evidence type="ECO:0000259" key="2">
    <source>
        <dbReference type="SMART" id="SM00738"/>
    </source>
</evidence>
<feature type="domain" description="NusG-like N-terminal" evidence="2">
    <location>
        <begin position="1"/>
        <end position="102"/>
    </location>
</feature>
<dbReference type="InterPro" id="IPR036735">
    <property type="entry name" value="NGN_dom_sf"/>
</dbReference>
<dbReference type="SUPFAM" id="SSF82679">
    <property type="entry name" value="N-utilization substance G protein NusG, N-terminal domain"/>
    <property type="match status" value="1"/>
</dbReference>
<dbReference type="SMART" id="SM00738">
    <property type="entry name" value="NGN"/>
    <property type="match status" value="1"/>
</dbReference>
<proteinExistence type="predicted"/>
<organism evidence="3 4">
    <name type="scientific">Pseudomonas protegens</name>
    <dbReference type="NCBI Taxonomy" id="380021"/>
    <lineage>
        <taxon>Bacteria</taxon>
        <taxon>Pseudomonadati</taxon>
        <taxon>Pseudomonadota</taxon>
        <taxon>Gammaproteobacteria</taxon>
        <taxon>Pseudomonadales</taxon>
        <taxon>Pseudomonadaceae</taxon>
        <taxon>Pseudomonas</taxon>
    </lineage>
</organism>
<evidence type="ECO:0000256" key="1">
    <source>
        <dbReference type="ARBA" id="ARBA00023163"/>
    </source>
</evidence>
<keyword evidence="1" id="KW-0804">Transcription</keyword>
<dbReference type="Pfam" id="PF02357">
    <property type="entry name" value="NusG"/>
    <property type="match status" value="1"/>
</dbReference>
<dbReference type="AlphaFoldDB" id="A0A2T6GBI1"/>
<accession>A0A2T6GBI1</accession>
<comment type="caution">
    <text evidence="3">The sequence shown here is derived from an EMBL/GenBank/DDBJ whole genome shotgun (WGS) entry which is preliminary data.</text>
</comment>
<dbReference type="InterPro" id="IPR006645">
    <property type="entry name" value="NGN-like_dom"/>
</dbReference>
<dbReference type="RefSeq" id="WP_108546417.1">
    <property type="nucleotide sequence ID" value="NZ_PYJM01000012.1"/>
</dbReference>
<sequence>MTGWYLITHKLNAFQWVTSKSAELGVEVFSPTLVELRKRPDRPSCRKFEKQLFPGYLFLRFDPYEIHTTLITAIAGVQGFVGFGGLHSQVRDEVIEKMRRVLQPKLRSDRTLSRIEYRELPDDLTRALRLIIEMPSELCRKAALFELLKNDAYWTQLAASSQDLSRLRREATRHLFRLAS</sequence>
<dbReference type="Proteomes" id="UP000244178">
    <property type="component" value="Unassembled WGS sequence"/>
</dbReference>
<evidence type="ECO:0000313" key="4">
    <source>
        <dbReference type="Proteomes" id="UP000244178"/>
    </source>
</evidence>
<reference evidence="3 4" key="1">
    <citation type="submission" date="2018-03" db="EMBL/GenBank/DDBJ databases">
        <title>Draft genome sequence of the plant growth promoting rhizobacterium Pseudomonas protegens strain BNJ-SS-45 isolated from wheat (Triticum aestivum) rhizosphere.</title>
        <authorList>
            <person name="Bajpai A."/>
            <person name="Shende K."/>
            <person name="Meena N."/>
            <person name="Upadhyayula S.R."/>
            <person name="Suravajhala P."/>
            <person name="Medicherla K.M."/>
            <person name="Johri B.N."/>
        </authorList>
    </citation>
    <scope>NUCLEOTIDE SEQUENCE [LARGE SCALE GENOMIC DNA]</scope>
    <source>
        <strain evidence="3 4">BNJ-SS-45</strain>
    </source>
</reference>
<name>A0A2T6GBI1_9PSED</name>
<evidence type="ECO:0000313" key="3">
    <source>
        <dbReference type="EMBL" id="PUA41514.1"/>
    </source>
</evidence>
<dbReference type="GO" id="GO:0006354">
    <property type="term" value="P:DNA-templated transcription elongation"/>
    <property type="evidence" value="ECO:0007669"/>
    <property type="project" value="InterPro"/>
</dbReference>
<gene>
    <name evidence="3" type="ORF">C5U62_31610</name>
</gene>
<dbReference type="Gene3D" id="3.30.70.940">
    <property type="entry name" value="NusG, N-terminal domain"/>
    <property type="match status" value="1"/>
</dbReference>